<evidence type="ECO:0000256" key="2">
    <source>
        <dbReference type="SAM" id="SignalP"/>
    </source>
</evidence>
<feature type="region of interest" description="Disordered" evidence="1">
    <location>
        <begin position="228"/>
        <end position="248"/>
    </location>
</feature>
<feature type="domain" description="Type VII secretion system protein EssD-like" evidence="3">
    <location>
        <begin position="73"/>
        <end position="199"/>
    </location>
</feature>
<dbReference type="RefSeq" id="WP_271712785.1">
    <property type="nucleotide sequence ID" value="NZ_AP024169.1"/>
</dbReference>
<feature type="chain" id="PRO_5039707694" description="Type VII secretion system protein EssD-like domain-containing protein" evidence="2">
    <location>
        <begin position="21"/>
        <end position="295"/>
    </location>
</feature>
<protein>
    <recommendedName>
        <fullName evidence="3">Type VII secretion system protein EssD-like domain-containing protein</fullName>
    </recommendedName>
</protein>
<dbReference type="AlphaFoldDB" id="A0A7R7IDF6"/>
<keyword evidence="2" id="KW-0732">Signal</keyword>
<dbReference type="KEGG" id="ahb:bsdtb5_29780"/>
<feature type="signal peptide" evidence="2">
    <location>
        <begin position="1"/>
        <end position="20"/>
    </location>
</feature>
<dbReference type="InterPro" id="IPR044927">
    <property type="entry name" value="Endonuclea_NS_2"/>
</dbReference>
<sequence length="295" mass="33034">MKRVIRVLIPVLILCCLVLGGCSVDKRQSQQAAGQTNELITIDSVPEYSGNPYVVLDNNNPAFDKEDMTTTSFETYSELDKLGRCRVVYANVGTDIMPTKERGSIGQVKPSGWQTVKYNNVDGKYLYNRCHLIGYQLTAENVNKDNLITGTRYLNIEGMLPFENMVADYVKETENHVLYRVTPMFKGDNLVASGVQMEGYSVEDKGEGICFNVYVYNVQPGIKIDYSNGESYPSDTKESVSSDEPTLTEIRGNSHSKIYHCPGQASYVEMADSKYLVIFHSKKEAIDAGYRSAKR</sequence>
<accession>A0A7R7IDF6</accession>
<dbReference type="Proteomes" id="UP000595897">
    <property type="component" value="Chromosome"/>
</dbReference>
<dbReference type="Pfam" id="PF13930">
    <property type="entry name" value="Endonuclea_NS_2"/>
    <property type="match status" value="1"/>
</dbReference>
<evidence type="ECO:0000256" key="1">
    <source>
        <dbReference type="SAM" id="MobiDB-lite"/>
    </source>
</evidence>
<evidence type="ECO:0000313" key="4">
    <source>
        <dbReference type="EMBL" id="BCN31683.1"/>
    </source>
</evidence>
<gene>
    <name evidence="4" type="ORF">bsdtb5_29780</name>
</gene>
<evidence type="ECO:0000259" key="3">
    <source>
        <dbReference type="Pfam" id="PF13930"/>
    </source>
</evidence>
<dbReference type="EMBL" id="AP024169">
    <property type="protein sequence ID" value="BCN31683.1"/>
    <property type="molecule type" value="Genomic_DNA"/>
</dbReference>
<keyword evidence="5" id="KW-1185">Reference proteome</keyword>
<dbReference type="InterPro" id="IPR044929">
    <property type="entry name" value="DNA/RNA_non-sp_Endonuclease_sf"/>
</dbReference>
<proteinExistence type="predicted"/>
<dbReference type="PROSITE" id="PS51257">
    <property type="entry name" value="PROKAR_LIPOPROTEIN"/>
    <property type="match status" value="1"/>
</dbReference>
<evidence type="ECO:0000313" key="5">
    <source>
        <dbReference type="Proteomes" id="UP000595897"/>
    </source>
</evidence>
<dbReference type="Gene3D" id="3.40.570.10">
    <property type="entry name" value="Extracellular Endonuclease, subunit A"/>
    <property type="match status" value="1"/>
</dbReference>
<reference evidence="4 5" key="1">
    <citation type="submission" date="2020-11" db="EMBL/GenBank/DDBJ databases">
        <title>Draft genome sequencing of a Lachnospiraceae strain isolated from anoxic soil subjected to BSD treatment.</title>
        <authorList>
            <person name="Uek A."/>
            <person name="Tonouchi A."/>
        </authorList>
    </citation>
    <scope>NUCLEOTIDE SEQUENCE [LARGE SCALE GENOMIC DNA]</scope>
    <source>
        <strain evidence="4 5">TB5</strain>
    </source>
</reference>
<name>A0A7R7IDF6_9FIRM</name>
<organism evidence="4 5">
    <name type="scientific">Anaeromicropila herbilytica</name>
    <dbReference type="NCBI Taxonomy" id="2785025"/>
    <lineage>
        <taxon>Bacteria</taxon>
        <taxon>Bacillati</taxon>
        <taxon>Bacillota</taxon>
        <taxon>Clostridia</taxon>
        <taxon>Lachnospirales</taxon>
        <taxon>Lachnospiraceae</taxon>
        <taxon>Anaeromicropila</taxon>
    </lineage>
</organism>